<name>A0AAD0XGS8_9BURK</name>
<gene>
    <name evidence="2" type="ORF">RC54_13530</name>
</gene>
<evidence type="ECO:0000313" key="2">
    <source>
        <dbReference type="EMBL" id="AYR24787.1"/>
    </source>
</evidence>
<dbReference type="AlphaFoldDB" id="A0AAD0XGS8"/>
<sequence length="313" mass="34947">MTSPSNNNETKARQKRGRWVIVMALIVPILLCAVVFLPVIYVGALNLGTPGPIPGLRTADSPREYVIGDLGGMPVKIDHGIVRYIEYDGDPRPGEKRKGPWPTRTYASRLSSFLFYVRYPDMGSLTSEDMKADFERYHPLSRPIEYGLRHKNPWLTGGIQSGSSYPGHGFLDRLYQATTSHPEKQIVGSQLVPLTSEIPGLELFVDLGTDPISGEPWRYLSIGSGDTYFHRGPSGKTTTFIHCNYRSGTRNYASCSQDWSMESFDLNIWVSVLYIPALLPQWQDIQLKVSQFILTFNNPEVVASDLTGSNAGR</sequence>
<organism evidence="2 3">
    <name type="scientific">Herbaspirillum rubrisubalbicans</name>
    <dbReference type="NCBI Taxonomy" id="80842"/>
    <lineage>
        <taxon>Bacteria</taxon>
        <taxon>Pseudomonadati</taxon>
        <taxon>Pseudomonadota</taxon>
        <taxon>Betaproteobacteria</taxon>
        <taxon>Burkholderiales</taxon>
        <taxon>Oxalobacteraceae</taxon>
        <taxon>Herbaspirillum</taxon>
    </lineage>
</organism>
<dbReference type="EMBL" id="CP024996">
    <property type="protein sequence ID" value="AYR24787.1"/>
    <property type="molecule type" value="Genomic_DNA"/>
</dbReference>
<protein>
    <submittedName>
        <fullName evidence="2">Uncharacterized protein</fullName>
    </submittedName>
</protein>
<keyword evidence="1" id="KW-0472">Membrane</keyword>
<reference evidence="2 3" key="1">
    <citation type="submission" date="2017-11" db="EMBL/GenBank/DDBJ databases">
        <title>Complete genome sequence of Herbaspirillum rubrisubalbicans DSM 11543.</title>
        <authorList>
            <person name="Chen M."/>
            <person name="An Q."/>
        </authorList>
    </citation>
    <scope>NUCLEOTIDE SEQUENCE [LARGE SCALE GENOMIC DNA]</scope>
    <source>
        <strain evidence="2 3">DSM 11543</strain>
    </source>
</reference>
<keyword evidence="1" id="KW-0812">Transmembrane</keyword>
<feature type="transmembrane region" description="Helical" evidence="1">
    <location>
        <begin position="20"/>
        <end position="44"/>
    </location>
</feature>
<keyword evidence="1" id="KW-1133">Transmembrane helix</keyword>
<evidence type="ECO:0000256" key="1">
    <source>
        <dbReference type="SAM" id="Phobius"/>
    </source>
</evidence>
<dbReference type="InterPro" id="IPR049732">
    <property type="entry name" value="Smlt3025-like"/>
</dbReference>
<dbReference type="CDD" id="cd20897">
    <property type="entry name" value="Smlt3025-like"/>
    <property type="match status" value="1"/>
</dbReference>
<evidence type="ECO:0000313" key="3">
    <source>
        <dbReference type="Proteomes" id="UP000269199"/>
    </source>
</evidence>
<dbReference type="RefSeq" id="WP_061789832.1">
    <property type="nucleotide sequence ID" value="NZ_CP024996.1"/>
</dbReference>
<accession>A0AAD0XGS8</accession>
<dbReference type="Proteomes" id="UP000269199">
    <property type="component" value="Chromosome"/>
</dbReference>
<proteinExistence type="predicted"/>